<dbReference type="Proteomes" id="UP000828251">
    <property type="component" value="Unassembled WGS sequence"/>
</dbReference>
<accession>A0A9D3VGF2</accession>
<gene>
    <name evidence="1" type="ORF">J1N35_021260</name>
</gene>
<evidence type="ECO:0000313" key="1">
    <source>
        <dbReference type="EMBL" id="KAH1081499.1"/>
    </source>
</evidence>
<sequence length="117" mass="13055">MQRHFAPFALAPKKTSVICLENAPSKKVYGKISTTGMPVFLGILVPLRVLYLESFQQEGNLWPSSHLLEECPLSSFNLVMWGWYKLNTDESSLGNLGKARAGIGLLELIDISQYQLV</sequence>
<name>A0A9D3VGF2_9ROSI</name>
<proteinExistence type="predicted"/>
<organism evidence="1 2">
    <name type="scientific">Gossypium stocksii</name>
    <dbReference type="NCBI Taxonomy" id="47602"/>
    <lineage>
        <taxon>Eukaryota</taxon>
        <taxon>Viridiplantae</taxon>
        <taxon>Streptophyta</taxon>
        <taxon>Embryophyta</taxon>
        <taxon>Tracheophyta</taxon>
        <taxon>Spermatophyta</taxon>
        <taxon>Magnoliopsida</taxon>
        <taxon>eudicotyledons</taxon>
        <taxon>Gunneridae</taxon>
        <taxon>Pentapetalae</taxon>
        <taxon>rosids</taxon>
        <taxon>malvids</taxon>
        <taxon>Malvales</taxon>
        <taxon>Malvaceae</taxon>
        <taxon>Malvoideae</taxon>
        <taxon>Gossypium</taxon>
    </lineage>
</organism>
<dbReference type="EMBL" id="JAIQCV010000007">
    <property type="protein sequence ID" value="KAH1081499.1"/>
    <property type="molecule type" value="Genomic_DNA"/>
</dbReference>
<protein>
    <submittedName>
        <fullName evidence="1">Uncharacterized protein</fullName>
    </submittedName>
</protein>
<keyword evidence="2" id="KW-1185">Reference proteome</keyword>
<dbReference type="AlphaFoldDB" id="A0A9D3VGF2"/>
<reference evidence="1 2" key="1">
    <citation type="journal article" date="2021" name="Plant Biotechnol. J.">
        <title>Multi-omics assisted identification of the key and species-specific regulatory components of drought-tolerant mechanisms in Gossypium stocksii.</title>
        <authorList>
            <person name="Yu D."/>
            <person name="Ke L."/>
            <person name="Zhang D."/>
            <person name="Wu Y."/>
            <person name="Sun Y."/>
            <person name="Mei J."/>
            <person name="Sun J."/>
            <person name="Sun Y."/>
        </authorList>
    </citation>
    <scope>NUCLEOTIDE SEQUENCE [LARGE SCALE GENOMIC DNA]</scope>
    <source>
        <strain evidence="2">cv. E1</strain>
        <tissue evidence="1">Leaf</tissue>
    </source>
</reference>
<comment type="caution">
    <text evidence="1">The sequence shown here is derived from an EMBL/GenBank/DDBJ whole genome shotgun (WGS) entry which is preliminary data.</text>
</comment>
<evidence type="ECO:0000313" key="2">
    <source>
        <dbReference type="Proteomes" id="UP000828251"/>
    </source>
</evidence>